<dbReference type="GeneID" id="71999601"/>
<protein>
    <submittedName>
        <fullName evidence="2">Uncharacterized protein</fullName>
    </submittedName>
</protein>
<name>A0ABQ8JYI8_9APHY</name>
<evidence type="ECO:0000256" key="1">
    <source>
        <dbReference type="SAM" id="MobiDB-lite"/>
    </source>
</evidence>
<feature type="region of interest" description="Disordered" evidence="1">
    <location>
        <begin position="132"/>
        <end position="151"/>
    </location>
</feature>
<accession>A0ABQ8JYI8</accession>
<dbReference type="RefSeq" id="XP_047772312.1">
    <property type="nucleotide sequence ID" value="XM_047918869.1"/>
</dbReference>
<organism evidence="2 3">
    <name type="scientific">Rhodofomes roseus</name>
    <dbReference type="NCBI Taxonomy" id="34475"/>
    <lineage>
        <taxon>Eukaryota</taxon>
        <taxon>Fungi</taxon>
        <taxon>Dikarya</taxon>
        <taxon>Basidiomycota</taxon>
        <taxon>Agaricomycotina</taxon>
        <taxon>Agaricomycetes</taxon>
        <taxon>Polyporales</taxon>
        <taxon>Rhodofomes</taxon>
    </lineage>
</organism>
<evidence type="ECO:0000313" key="3">
    <source>
        <dbReference type="Proteomes" id="UP000814176"/>
    </source>
</evidence>
<comment type="caution">
    <text evidence="2">The sequence shown here is derived from an EMBL/GenBank/DDBJ whole genome shotgun (WGS) entry which is preliminary data.</text>
</comment>
<feature type="region of interest" description="Disordered" evidence="1">
    <location>
        <begin position="28"/>
        <end position="49"/>
    </location>
</feature>
<proteinExistence type="predicted"/>
<evidence type="ECO:0000313" key="2">
    <source>
        <dbReference type="EMBL" id="KAH9828641.1"/>
    </source>
</evidence>
<dbReference type="EMBL" id="JADCUA010000052">
    <property type="protein sequence ID" value="KAH9828641.1"/>
    <property type="molecule type" value="Genomic_DNA"/>
</dbReference>
<dbReference type="Proteomes" id="UP000814176">
    <property type="component" value="Unassembled WGS sequence"/>
</dbReference>
<sequence>MHLGPEVVDDFDQRMMAYNGLVPYYGGNDPNRLTRRRRAPTPQPEITPPAMSKALNEALALAKNAQGSADLLHEALVNAEGPQELLRGIIPEFRNGCRENVLVGILEYRVLTTLGGAAVPDALLGWPMGAAGPPPRLRKSTDTTQPESWTAHYSPSLCESWGVLS</sequence>
<feature type="compositionally biased region" description="Polar residues" evidence="1">
    <location>
        <begin position="142"/>
        <end position="151"/>
    </location>
</feature>
<keyword evidence="3" id="KW-1185">Reference proteome</keyword>
<gene>
    <name evidence="2" type="ORF">C8Q71DRAFT_487800</name>
</gene>
<reference evidence="2 3" key="1">
    <citation type="journal article" date="2021" name="Environ. Microbiol.">
        <title>Gene family expansions and transcriptome signatures uncover fungal adaptations to wood decay.</title>
        <authorList>
            <person name="Hage H."/>
            <person name="Miyauchi S."/>
            <person name="Viragh M."/>
            <person name="Drula E."/>
            <person name="Min B."/>
            <person name="Chaduli D."/>
            <person name="Navarro D."/>
            <person name="Favel A."/>
            <person name="Norest M."/>
            <person name="Lesage-Meessen L."/>
            <person name="Balint B."/>
            <person name="Merenyi Z."/>
            <person name="de Eugenio L."/>
            <person name="Morin E."/>
            <person name="Martinez A.T."/>
            <person name="Baldrian P."/>
            <person name="Stursova M."/>
            <person name="Martinez M.J."/>
            <person name="Novotny C."/>
            <person name="Magnuson J.K."/>
            <person name="Spatafora J.W."/>
            <person name="Maurice S."/>
            <person name="Pangilinan J."/>
            <person name="Andreopoulos W."/>
            <person name="LaButti K."/>
            <person name="Hundley H."/>
            <person name="Na H."/>
            <person name="Kuo A."/>
            <person name="Barry K."/>
            <person name="Lipzen A."/>
            <person name="Henrissat B."/>
            <person name="Riley R."/>
            <person name="Ahrendt S."/>
            <person name="Nagy L.G."/>
            <person name="Grigoriev I.V."/>
            <person name="Martin F."/>
            <person name="Rosso M.N."/>
        </authorList>
    </citation>
    <scope>NUCLEOTIDE SEQUENCE [LARGE SCALE GENOMIC DNA]</scope>
    <source>
        <strain evidence="2 3">CIRM-BRFM 1785</strain>
    </source>
</reference>